<evidence type="ECO:0000313" key="18">
    <source>
        <dbReference type="Proteomes" id="UP000295783"/>
    </source>
</evidence>
<keyword evidence="8" id="KW-0143">Chaperone</keyword>
<organism evidence="17 18">
    <name type="scientific">Dongia mobilis</name>
    <dbReference type="NCBI Taxonomy" id="578943"/>
    <lineage>
        <taxon>Bacteria</taxon>
        <taxon>Pseudomonadati</taxon>
        <taxon>Pseudomonadota</taxon>
        <taxon>Alphaproteobacteria</taxon>
        <taxon>Rhodospirillales</taxon>
        <taxon>Dongiaceae</taxon>
        <taxon>Dongia</taxon>
    </lineage>
</organism>
<evidence type="ECO:0000256" key="6">
    <source>
        <dbReference type="ARBA" id="ARBA00022989"/>
    </source>
</evidence>
<evidence type="ECO:0000256" key="9">
    <source>
        <dbReference type="ARBA" id="ARBA00030642"/>
    </source>
</evidence>
<dbReference type="GO" id="GO:0003755">
    <property type="term" value="F:peptidyl-prolyl cis-trans isomerase activity"/>
    <property type="evidence" value="ECO:0007669"/>
    <property type="project" value="UniProtKB-KW"/>
</dbReference>
<dbReference type="SUPFAM" id="SSF54534">
    <property type="entry name" value="FKBP-like"/>
    <property type="match status" value="1"/>
</dbReference>
<dbReference type="InterPro" id="IPR046357">
    <property type="entry name" value="PPIase_dom_sf"/>
</dbReference>
<dbReference type="Pfam" id="PF13145">
    <property type="entry name" value="Rotamase_2"/>
    <property type="match status" value="1"/>
</dbReference>
<evidence type="ECO:0000256" key="14">
    <source>
        <dbReference type="PROSITE-ProRule" id="PRU00278"/>
    </source>
</evidence>
<evidence type="ECO:0000256" key="13">
    <source>
        <dbReference type="ARBA" id="ARBA00042775"/>
    </source>
</evidence>
<dbReference type="RefSeq" id="WP_166645285.1">
    <property type="nucleotide sequence ID" value="NZ_SNYW01000014.1"/>
</dbReference>
<evidence type="ECO:0000256" key="10">
    <source>
        <dbReference type="ARBA" id="ARBA00031484"/>
    </source>
</evidence>
<dbReference type="PANTHER" id="PTHR47529">
    <property type="entry name" value="PEPTIDYL-PROLYL CIS-TRANS ISOMERASE D"/>
    <property type="match status" value="1"/>
</dbReference>
<keyword evidence="5 15" id="KW-0812">Transmembrane</keyword>
<evidence type="ECO:0000313" key="17">
    <source>
        <dbReference type="EMBL" id="TDQ77715.1"/>
    </source>
</evidence>
<keyword evidence="18" id="KW-1185">Reference proteome</keyword>
<dbReference type="PROSITE" id="PS50198">
    <property type="entry name" value="PPIC_PPIASE_2"/>
    <property type="match status" value="1"/>
</dbReference>
<feature type="domain" description="PpiC" evidence="16">
    <location>
        <begin position="268"/>
        <end position="353"/>
    </location>
</feature>
<protein>
    <recommendedName>
        <fullName evidence="2">Parvulin-like PPIase</fullName>
    </recommendedName>
    <alternativeName>
        <fullName evidence="9">Peptidyl-prolyl cis-trans isomerase plp</fullName>
    </alternativeName>
    <alternativeName>
        <fullName evidence="12">Periplasmic chaperone PpiD</fullName>
    </alternativeName>
    <alternativeName>
        <fullName evidence="13">Periplasmic folding chaperone</fullName>
    </alternativeName>
    <alternativeName>
        <fullName evidence="10">Rotamase plp</fullName>
    </alternativeName>
</protein>
<reference evidence="17 18" key="1">
    <citation type="submission" date="2019-03" db="EMBL/GenBank/DDBJ databases">
        <title>Genomic Encyclopedia of Type Strains, Phase III (KMG-III): the genomes of soil and plant-associated and newly described type strains.</title>
        <authorList>
            <person name="Whitman W."/>
        </authorList>
    </citation>
    <scope>NUCLEOTIDE SEQUENCE [LARGE SCALE GENOMIC DNA]</scope>
    <source>
        <strain evidence="17 18">CGMCC 1.7660</strain>
    </source>
</reference>
<evidence type="ECO:0000256" key="15">
    <source>
        <dbReference type="SAM" id="Phobius"/>
    </source>
</evidence>
<evidence type="ECO:0000256" key="8">
    <source>
        <dbReference type="ARBA" id="ARBA00023186"/>
    </source>
</evidence>
<gene>
    <name evidence="17" type="ORF">A8950_3870</name>
</gene>
<keyword evidence="3" id="KW-1003">Cell membrane</keyword>
<evidence type="ECO:0000259" key="16">
    <source>
        <dbReference type="PROSITE" id="PS50198"/>
    </source>
</evidence>
<evidence type="ECO:0000256" key="7">
    <source>
        <dbReference type="ARBA" id="ARBA00023136"/>
    </source>
</evidence>
<comment type="subcellular location">
    <subcellularLocation>
        <location evidence="1">Cell inner membrane</location>
        <topology evidence="1">Single-pass type II membrane protein</topology>
        <orientation evidence="1">Periplasmic side</orientation>
    </subcellularLocation>
</comment>
<evidence type="ECO:0000256" key="12">
    <source>
        <dbReference type="ARBA" id="ARBA00040743"/>
    </source>
</evidence>
<dbReference type="InterPro" id="IPR027304">
    <property type="entry name" value="Trigger_fact/SurA_dom_sf"/>
</dbReference>
<dbReference type="PANTHER" id="PTHR47529:SF1">
    <property type="entry name" value="PERIPLASMIC CHAPERONE PPID"/>
    <property type="match status" value="1"/>
</dbReference>
<keyword evidence="4" id="KW-0997">Cell inner membrane</keyword>
<name>A0A4R6WHF8_9PROT</name>
<comment type="caution">
    <text evidence="17">The sequence shown here is derived from an EMBL/GenBank/DDBJ whole genome shotgun (WGS) entry which is preliminary data.</text>
</comment>
<evidence type="ECO:0000256" key="1">
    <source>
        <dbReference type="ARBA" id="ARBA00004382"/>
    </source>
</evidence>
<evidence type="ECO:0000256" key="5">
    <source>
        <dbReference type="ARBA" id="ARBA00022692"/>
    </source>
</evidence>
<dbReference type="GO" id="GO:0005886">
    <property type="term" value="C:plasma membrane"/>
    <property type="evidence" value="ECO:0007669"/>
    <property type="project" value="UniProtKB-SubCell"/>
</dbReference>
<feature type="transmembrane region" description="Helical" evidence="15">
    <location>
        <begin position="12"/>
        <end position="31"/>
    </location>
</feature>
<evidence type="ECO:0000256" key="4">
    <source>
        <dbReference type="ARBA" id="ARBA00022519"/>
    </source>
</evidence>
<dbReference type="Pfam" id="PF13624">
    <property type="entry name" value="SurA_N_3"/>
    <property type="match status" value="1"/>
</dbReference>
<evidence type="ECO:0000256" key="2">
    <source>
        <dbReference type="ARBA" id="ARBA00018370"/>
    </source>
</evidence>
<accession>A0A4R6WHF8</accession>
<dbReference type="InterPro" id="IPR052029">
    <property type="entry name" value="PpiD_chaperone"/>
</dbReference>
<evidence type="ECO:0000256" key="11">
    <source>
        <dbReference type="ARBA" id="ARBA00038408"/>
    </source>
</evidence>
<dbReference type="Gene3D" id="3.10.50.40">
    <property type="match status" value="1"/>
</dbReference>
<comment type="similarity">
    <text evidence="11">Belongs to the PpiD chaperone family.</text>
</comment>
<dbReference type="InterPro" id="IPR000297">
    <property type="entry name" value="PPIase_PpiC"/>
</dbReference>
<keyword evidence="14" id="KW-0697">Rotamase</keyword>
<keyword evidence="6 15" id="KW-1133">Transmembrane helix</keyword>
<dbReference type="SUPFAM" id="SSF109998">
    <property type="entry name" value="Triger factor/SurA peptide-binding domain-like"/>
    <property type="match status" value="1"/>
</dbReference>
<dbReference type="AlphaFoldDB" id="A0A4R6WHF8"/>
<dbReference type="Proteomes" id="UP000295783">
    <property type="component" value="Unassembled WGS sequence"/>
</dbReference>
<evidence type="ECO:0000256" key="3">
    <source>
        <dbReference type="ARBA" id="ARBA00022475"/>
    </source>
</evidence>
<proteinExistence type="inferred from homology"/>
<dbReference type="EMBL" id="SNYW01000014">
    <property type="protein sequence ID" value="TDQ77715.1"/>
    <property type="molecule type" value="Genomic_DNA"/>
</dbReference>
<keyword evidence="7 15" id="KW-0472">Membrane</keyword>
<keyword evidence="14 17" id="KW-0413">Isomerase</keyword>
<sequence length="631" mass="67435">MLTALRSQARSWIAKLLFGLLIVAFAVWGIGDIFNRPQVSEPIVRIGDDFTYSATDFDREMRLALQRLAQIQGMPVSPELFAQFGGAQGLVDQAESKGLLQVYGQRLGFEVPQQAAVQYVESDPQFLNATNRFDRARFEYFLRQLGQSEEQYVAAQQGLLRASYLMSAISGPAIAPTPLVRNVHSFDAEKRQAETVLVPISSITDVAAPDDATLAAWHEEQAARYQSPEYRAGLIVQMAPSDFIQDVAVSDAEIEAEYQARIAEYSTPETRNVEQVVVQDPAIADKIITAVKGGTAFAQAVRDAAQSDPVPLGQVTRERLPADIADAVFALPAGSVSEALKSPFGLHVVFVSAVTPAATKPLADVRGEIRNALAIGRAADAMESVRVQLEDELAAGIPLAEAAEKLSLPQTGFAAIDAAGQDRDGANLGLSADAVALIFETQTGEPGYVKALNDGSYAVAQIDEIVAPALRPLAEVRDQAIADWTLAQQRERARAIADEIAQNVKDGGALKAEADARGFELKSTQLFLRDEGDAANGVTGALARALFQLKQGEVTVGDSSDGAVVARLAAIETADAAAGADAGADVLKQAADRETLALASDIRQSFIAALRTELPLERNDAIWQRAVQSEN</sequence>